<evidence type="ECO:0000313" key="2">
    <source>
        <dbReference type="Proteomes" id="UP001386955"/>
    </source>
</evidence>
<dbReference type="EMBL" id="JAYMYS010000004">
    <property type="protein sequence ID" value="KAK7396364.1"/>
    <property type="molecule type" value="Genomic_DNA"/>
</dbReference>
<comment type="caution">
    <text evidence="1">The sequence shown here is derived from an EMBL/GenBank/DDBJ whole genome shotgun (WGS) entry which is preliminary data.</text>
</comment>
<evidence type="ECO:0000313" key="1">
    <source>
        <dbReference type="EMBL" id="KAK7396364.1"/>
    </source>
</evidence>
<protein>
    <submittedName>
        <fullName evidence="1">Uncharacterized protein</fullName>
    </submittedName>
</protein>
<reference evidence="1 2" key="1">
    <citation type="submission" date="2024-01" db="EMBL/GenBank/DDBJ databases">
        <title>The genomes of 5 underutilized Papilionoideae crops provide insights into root nodulation and disease resistanc.</title>
        <authorList>
            <person name="Jiang F."/>
        </authorList>
    </citation>
    <scope>NUCLEOTIDE SEQUENCE [LARGE SCALE GENOMIC DNA]</scope>
    <source>
        <strain evidence="1">DUOXIRENSHENG_FW03</strain>
        <tissue evidence="1">Leaves</tissue>
    </source>
</reference>
<keyword evidence="2" id="KW-1185">Reference proteome</keyword>
<gene>
    <name evidence="1" type="ORF">VNO78_17309</name>
</gene>
<accession>A0AAN9SIX0</accession>
<organism evidence="1 2">
    <name type="scientific">Psophocarpus tetragonolobus</name>
    <name type="common">Winged bean</name>
    <name type="synonym">Dolichos tetragonolobus</name>
    <dbReference type="NCBI Taxonomy" id="3891"/>
    <lineage>
        <taxon>Eukaryota</taxon>
        <taxon>Viridiplantae</taxon>
        <taxon>Streptophyta</taxon>
        <taxon>Embryophyta</taxon>
        <taxon>Tracheophyta</taxon>
        <taxon>Spermatophyta</taxon>
        <taxon>Magnoliopsida</taxon>
        <taxon>eudicotyledons</taxon>
        <taxon>Gunneridae</taxon>
        <taxon>Pentapetalae</taxon>
        <taxon>rosids</taxon>
        <taxon>fabids</taxon>
        <taxon>Fabales</taxon>
        <taxon>Fabaceae</taxon>
        <taxon>Papilionoideae</taxon>
        <taxon>50 kb inversion clade</taxon>
        <taxon>NPAAA clade</taxon>
        <taxon>indigoferoid/millettioid clade</taxon>
        <taxon>Phaseoleae</taxon>
        <taxon>Psophocarpus</taxon>
    </lineage>
</organism>
<dbReference type="Proteomes" id="UP001386955">
    <property type="component" value="Unassembled WGS sequence"/>
</dbReference>
<name>A0AAN9SIX0_PSOTE</name>
<proteinExistence type="predicted"/>
<sequence length="117" mass="13637">MFWRSWRRKHQHRRIMTTRTFHHILMPMPMDMLLVTLILHPQIAKHVLVLLKCSCLADARHPGLGLVQGSMIVQSDKSNTHLTIRKAKLELWCSTFHHKAHTCLFGDFKVTTVETTS</sequence>
<dbReference type="AlphaFoldDB" id="A0AAN9SIX0"/>